<accession>A0ABR0A7Z0</accession>
<keyword evidence="1" id="KW-0472">Membrane</keyword>
<proteinExistence type="predicted"/>
<reference evidence="2 3" key="1">
    <citation type="journal article" date="2023" name="Nucleic Acids Res.">
        <title>The hologenome of Daphnia magna reveals possible DNA methylation and microbiome-mediated evolution of the host genome.</title>
        <authorList>
            <person name="Chaturvedi A."/>
            <person name="Li X."/>
            <person name="Dhandapani V."/>
            <person name="Marshall H."/>
            <person name="Kissane S."/>
            <person name="Cuenca-Cambronero M."/>
            <person name="Asole G."/>
            <person name="Calvet F."/>
            <person name="Ruiz-Romero M."/>
            <person name="Marangio P."/>
            <person name="Guigo R."/>
            <person name="Rago D."/>
            <person name="Mirbahai L."/>
            <person name="Eastwood N."/>
            <person name="Colbourne J.K."/>
            <person name="Zhou J."/>
            <person name="Mallon E."/>
            <person name="Orsini L."/>
        </authorList>
    </citation>
    <scope>NUCLEOTIDE SEQUENCE [LARGE SCALE GENOMIC DNA]</scope>
    <source>
        <strain evidence="2">LRV0_1</strain>
    </source>
</reference>
<name>A0ABR0A7Z0_9CRUS</name>
<evidence type="ECO:0000256" key="1">
    <source>
        <dbReference type="SAM" id="Phobius"/>
    </source>
</evidence>
<organism evidence="2 3">
    <name type="scientific">Daphnia magna</name>
    <dbReference type="NCBI Taxonomy" id="35525"/>
    <lineage>
        <taxon>Eukaryota</taxon>
        <taxon>Metazoa</taxon>
        <taxon>Ecdysozoa</taxon>
        <taxon>Arthropoda</taxon>
        <taxon>Crustacea</taxon>
        <taxon>Branchiopoda</taxon>
        <taxon>Diplostraca</taxon>
        <taxon>Cladocera</taxon>
        <taxon>Anomopoda</taxon>
        <taxon>Daphniidae</taxon>
        <taxon>Daphnia</taxon>
    </lineage>
</organism>
<sequence length="318" mass="36098">MQRHLQPVVFRVRQSGTSPSLPDWPDNLLRKIEGRRNCLDKKRKEKKTKKKHVHGNYKFVTFFNACSALDVQSIVSFLSSNTILLQFARIMVVVLRPLASTVVDYAVASSFICTSPISYSSEPFVSTANQFFVALKSCSKRKEISDKTQVRRAMGLTDEEESSKTQSWIMKEKANNQIEGGEQKSKWREGKKRARVSQHLATPRVKDHSFHISIHLTSLSRAFVLVYTRNGTRVVLFSLCVILPVVVVIFRWPSSLQSLMSSSCETKRLRHHGCRAHSLCGWSVLSLGPFLSATPVVSRRRIGQVIQRWSPPPTNDNQ</sequence>
<dbReference type="Proteomes" id="UP001234178">
    <property type="component" value="Unassembled WGS sequence"/>
</dbReference>
<keyword evidence="1" id="KW-1133">Transmembrane helix</keyword>
<evidence type="ECO:0000313" key="3">
    <source>
        <dbReference type="Proteomes" id="UP001234178"/>
    </source>
</evidence>
<protein>
    <submittedName>
        <fullName evidence="2">Uncharacterized protein</fullName>
    </submittedName>
</protein>
<comment type="caution">
    <text evidence="2">The sequence shown here is derived from an EMBL/GenBank/DDBJ whole genome shotgun (WGS) entry which is preliminary data.</text>
</comment>
<evidence type="ECO:0000313" key="2">
    <source>
        <dbReference type="EMBL" id="KAK4021193.1"/>
    </source>
</evidence>
<keyword evidence="3" id="KW-1185">Reference proteome</keyword>
<dbReference type="EMBL" id="JAOYFB010000036">
    <property type="protein sequence ID" value="KAK4021193.1"/>
    <property type="molecule type" value="Genomic_DNA"/>
</dbReference>
<feature type="transmembrane region" description="Helical" evidence="1">
    <location>
        <begin position="234"/>
        <end position="252"/>
    </location>
</feature>
<gene>
    <name evidence="2" type="ORF">OUZ56_003112</name>
</gene>
<keyword evidence="1" id="KW-0812">Transmembrane</keyword>